<dbReference type="UniPathway" id="UPA00395">
    <property type="reaction ID" value="UER00653"/>
</dbReference>
<comment type="catalytic activity">
    <reaction evidence="9">
        <text>(S)-allantoin + H2O = allantoate + H(+)</text>
        <dbReference type="Rhea" id="RHEA:17029"/>
        <dbReference type="ChEBI" id="CHEBI:15377"/>
        <dbReference type="ChEBI" id="CHEBI:15378"/>
        <dbReference type="ChEBI" id="CHEBI:15678"/>
        <dbReference type="ChEBI" id="CHEBI:17536"/>
        <dbReference type="EC" id="3.5.2.5"/>
    </reaction>
</comment>
<dbReference type="HAMAP" id="MF_01645">
    <property type="entry name" value="Hydantoinase"/>
    <property type="match status" value="1"/>
</dbReference>
<feature type="binding site" evidence="9">
    <location>
        <position position="238"/>
    </location>
    <ligand>
        <name>Zn(2+)</name>
        <dbReference type="ChEBI" id="CHEBI:29105"/>
        <label>2</label>
    </ligand>
</feature>
<name>A0A0A7KNM6_9DEIO</name>
<dbReference type="GO" id="GO:0000256">
    <property type="term" value="P:allantoin catabolic process"/>
    <property type="evidence" value="ECO:0007669"/>
    <property type="project" value="UniProtKB-UniRule"/>
</dbReference>
<dbReference type="EMBL" id="CP010028">
    <property type="protein sequence ID" value="AIZ46258.1"/>
    <property type="molecule type" value="Genomic_DNA"/>
</dbReference>
<evidence type="ECO:0000256" key="8">
    <source>
        <dbReference type="ARBA" id="ARBA00022833"/>
    </source>
</evidence>
<feature type="binding site" description="via carbamate group" evidence="9">
    <location>
        <position position="146"/>
    </location>
    <ligand>
        <name>Zn(2+)</name>
        <dbReference type="ChEBI" id="CHEBI:29105"/>
        <label>2</label>
    </ligand>
</feature>
<protein>
    <recommendedName>
        <fullName evidence="9">Allantoinase</fullName>
        <ecNumber evidence="9">3.5.2.5</ecNumber>
    </recommendedName>
    <alternativeName>
        <fullName evidence="9">Allantoin-utilizing enzyme</fullName>
    </alternativeName>
</protein>
<dbReference type="HOGENOM" id="CLU_015572_4_2_0"/>
<dbReference type="SUPFAM" id="SSF51338">
    <property type="entry name" value="Composite domain of metallo-dependent hydrolases"/>
    <property type="match status" value="1"/>
</dbReference>
<evidence type="ECO:0000256" key="3">
    <source>
        <dbReference type="ARBA" id="ARBA00010286"/>
    </source>
</evidence>
<dbReference type="STRING" id="1182571.QR90_16220"/>
<comment type="similarity">
    <text evidence="9">Belongs to the metallo-dependent hydrolases superfamily. Allantoinase family.</text>
</comment>
<feature type="domain" description="Amidohydrolase-related" evidence="10">
    <location>
        <begin position="51"/>
        <end position="427"/>
    </location>
</feature>
<dbReference type="InterPro" id="IPR050138">
    <property type="entry name" value="DHOase/Allantoinase_Hydrolase"/>
</dbReference>
<evidence type="ECO:0000256" key="2">
    <source>
        <dbReference type="ARBA" id="ARBA00008829"/>
    </source>
</evidence>
<evidence type="ECO:0000259" key="10">
    <source>
        <dbReference type="Pfam" id="PF01979"/>
    </source>
</evidence>
<dbReference type="EC" id="3.5.2.5" evidence="9"/>
<accession>A0A0A7KNM6</accession>
<dbReference type="RefSeq" id="WP_039686070.1">
    <property type="nucleotide sequence ID" value="NZ_CP010028.1"/>
</dbReference>
<dbReference type="GO" id="GO:0008270">
    <property type="term" value="F:zinc ion binding"/>
    <property type="evidence" value="ECO:0007669"/>
    <property type="project" value="InterPro"/>
</dbReference>
<evidence type="ECO:0000256" key="6">
    <source>
        <dbReference type="ARBA" id="ARBA00022723"/>
    </source>
</evidence>
<dbReference type="InterPro" id="IPR017593">
    <property type="entry name" value="Allantoinase"/>
</dbReference>
<dbReference type="FunFam" id="3.20.20.140:FF:000174">
    <property type="entry name" value="Dihydropyrimidinase-related protein 2"/>
    <property type="match status" value="1"/>
</dbReference>
<dbReference type="InterPro" id="IPR011059">
    <property type="entry name" value="Metal-dep_hydrolase_composite"/>
</dbReference>
<evidence type="ECO:0000256" key="9">
    <source>
        <dbReference type="HAMAP-Rule" id="MF_01645"/>
    </source>
</evidence>
<sequence>MTFDLIIRGGTLVTPEGERRADLGISDGQIVEVSEEITAGGKELNASGLHVFPGVVDAHVHFNEPGRTHWEGFETGSRALAAGGGTAFLDMPLNSSPPVLGRAEFEAKREIGEQKSLVDFGLWGGLTPLNLDRLDELAEAGVIAFKAFMSHSGLEEFPAADDLTLLEGMRTAKKHGLLVGTHAESNELTRGLTEQVRAGGHKGVRDYLDSRPVLAELEAVTRALLFAEETGAALHLVHMSSGRAVALAFEAKGRGVDVTIETCPHYLHFTDEDMERVGAALKCAPPLRSRDVQDDLWKELLAGHIDIVGSDHSPAPPDMKTSDDFFALWGGISGAQSTLNVLLTDGYGQRKLPLEAVAALSALNPARRFNLPNKGRLDVGADADLALVRLDEAFTLTELHDRWRQNPFGGQDYRGRVTHTLSRGRVVYADGKFDDGVRGRLLRPGA</sequence>
<comment type="similarity">
    <text evidence="3">Belongs to the metallo-dependent hydrolases superfamily. DHOase family. Class I DHOase subfamily.</text>
</comment>
<dbReference type="Gene3D" id="3.20.20.140">
    <property type="entry name" value="Metal-dependent hydrolases"/>
    <property type="match status" value="1"/>
</dbReference>
<feature type="binding site" evidence="9">
    <location>
        <position position="59"/>
    </location>
    <ligand>
        <name>Zn(2+)</name>
        <dbReference type="ChEBI" id="CHEBI:29105"/>
        <label>1</label>
    </ligand>
</feature>
<dbReference type="InterPro" id="IPR032466">
    <property type="entry name" value="Metal_Hydrolase"/>
</dbReference>
<keyword evidence="7 9" id="KW-0378">Hydrolase</keyword>
<dbReference type="KEGG" id="dsw:QR90_16220"/>
<dbReference type="InterPro" id="IPR047604">
    <property type="entry name" value="Allantoinase_bact"/>
</dbReference>
<comment type="function">
    <text evidence="1">Catalyzes the reversible cyclization of carbamoyl aspartate to dihydroorotate.</text>
</comment>
<comment type="pathway">
    <text evidence="9">Nitrogen metabolism; (S)-allantoin degradation; allantoate from (S)-allantoin: step 1/1.</text>
</comment>
<dbReference type="GO" id="GO:0005737">
    <property type="term" value="C:cytoplasm"/>
    <property type="evidence" value="ECO:0007669"/>
    <property type="project" value="TreeGrafter"/>
</dbReference>
<feature type="binding site" evidence="9">
    <location>
        <position position="311"/>
    </location>
    <ligand>
        <name>Zn(2+)</name>
        <dbReference type="ChEBI" id="CHEBI:29105"/>
        <label>1</label>
    </ligand>
</feature>
<proteinExistence type="inferred from homology"/>
<dbReference type="Proteomes" id="UP000030634">
    <property type="component" value="Chromosome"/>
</dbReference>
<dbReference type="GO" id="GO:0006145">
    <property type="term" value="P:purine nucleobase catabolic process"/>
    <property type="evidence" value="ECO:0007669"/>
    <property type="project" value="TreeGrafter"/>
</dbReference>
<feature type="binding site" description="via carbamate group" evidence="9">
    <location>
        <position position="146"/>
    </location>
    <ligand>
        <name>Zn(2+)</name>
        <dbReference type="ChEBI" id="CHEBI:29105"/>
        <label>1</label>
    </ligand>
</feature>
<comment type="similarity">
    <text evidence="2">Belongs to the metallo-dependent hydrolases superfamily. Hydantoinase/dihydropyrimidinase family.</text>
</comment>
<reference evidence="12" key="1">
    <citation type="submission" date="2014-11" db="EMBL/GenBank/DDBJ databases">
        <title>Hymenobacter sp. DG25B genome submission.</title>
        <authorList>
            <person name="Jung H.-Y."/>
            <person name="Kim M.K."/>
            <person name="Srinivasan S."/>
            <person name="Lim S."/>
        </authorList>
    </citation>
    <scope>NUCLEOTIDE SEQUENCE [LARGE SCALE GENOMIC DNA]</scope>
    <source>
        <strain evidence="12">DY59</strain>
    </source>
</reference>
<dbReference type="NCBIfam" id="TIGR03178">
    <property type="entry name" value="allantoinase"/>
    <property type="match status" value="1"/>
</dbReference>
<evidence type="ECO:0000256" key="4">
    <source>
        <dbReference type="ARBA" id="ARBA00011881"/>
    </source>
</evidence>
<dbReference type="PROSITE" id="PS00482">
    <property type="entry name" value="DIHYDROOROTASE_1"/>
    <property type="match status" value="1"/>
</dbReference>
<evidence type="ECO:0000256" key="5">
    <source>
        <dbReference type="ARBA" id="ARBA00022631"/>
    </source>
</evidence>
<organism evidence="11 12">
    <name type="scientific">Deinococcus radiopugnans</name>
    <dbReference type="NCBI Taxonomy" id="57497"/>
    <lineage>
        <taxon>Bacteria</taxon>
        <taxon>Thermotogati</taxon>
        <taxon>Deinococcota</taxon>
        <taxon>Deinococci</taxon>
        <taxon>Deinococcales</taxon>
        <taxon>Deinococcaceae</taxon>
        <taxon>Deinococcus</taxon>
    </lineage>
</organism>
<evidence type="ECO:0000313" key="12">
    <source>
        <dbReference type="Proteomes" id="UP000030634"/>
    </source>
</evidence>
<dbReference type="PANTHER" id="PTHR43668">
    <property type="entry name" value="ALLANTOINASE"/>
    <property type="match status" value="1"/>
</dbReference>
<dbReference type="Gene3D" id="2.30.40.10">
    <property type="entry name" value="Urease, subunit C, domain 1"/>
    <property type="match status" value="1"/>
</dbReference>
<gene>
    <name evidence="9" type="primary">allB</name>
    <name evidence="11" type="ORF">QR90_16220</name>
</gene>
<dbReference type="InterPro" id="IPR006680">
    <property type="entry name" value="Amidohydro-rel"/>
</dbReference>
<feature type="modified residue" description="N6-carboxylysine" evidence="9">
    <location>
        <position position="146"/>
    </location>
</feature>
<keyword evidence="5 9" id="KW-0659">Purine metabolism</keyword>
<feature type="binding site" evidence="9">
    <location>
        <position position="182"/>
    </location>
    <ligand>
        <name>Zn(2+)</name>
        <dbReference type="ChEBI" id="CHEBI:29105"/>
        <label>2</label>
    </ligand>
</feature>
<feature type="binding site" evidence="9">
    <location>
        <position position="61"/>
    </location>
    <ligand>
        <name>Zn(2+)</name>
        <dbReference type="ChEBI" id="CHEBI:29105"/>
        <label>1</label>
    </ligand>
</feature>
<dbReference type="GO" id="GO:0004038">
    <property type="term" value="F:allantoinase activity"/>
    <property type="evidence" value="ECO:0007669"/>
    <property type="project" value="UniProtKB-UniRule"/>
</dbReference>
<keyword evidence="6 9" id="KW-0479">Metal-binding</keyword>
<evidence type="ECO:0000256" key="1">
    <source>
        <dbReference type="ARBA" id="ARBA00002368"/>
    </source>
</evidence>
<evidence type="ECO:0000256" key="7">
    <source>
        <dbReference type="ARBA" id="ARBA00022801"/>
    </source>
</evidence>
<dbReference type="NCBIfam" id="NF004839">
    <property type="entry name" value="PRK06189.1"/>
    <property type="match status" value="1"/>
</dbReference>
<keyword evidence="8 9" id="KW-0862">Zinc</keyword>
<dbReference type="AlphaFoldDB" id="A0A0A7KNM6"/>
<dbReference type="GO" id="GO:0050897">
    <property type="term" value="F:cobalt ion binding"/>
    <property type="evidence" value="ECO:0007669"/>
    <property type="project" value="InterPro"/>
</dbReference>
<comment type="subunit">
    <text evidence="4 9">Homotetramer.</text>
</comment>
<comment type="PTM">
    <text evidence="9">Carboxylation allows a single lysine to coordinate two zinc ions.</text>
</comment>
<dbReference type="PANTHER" id="PTHR43668:SF4">
    <property type="entry name" value="ALLANTOINASE"/>
    <property type="match status" value="1"/>
</dbReference>
<comment type="cofactor">
    <cofactor evidence="9">
        <name>Zn(2+)</name>
        <dbReference type="ChEBI" id="CHEBI:29105"/>
    </cofactor>
    <text evidence="9">Binds 2 Zn(2+) ions per subunit.</text>
</comment>
<comment type="function">
    <text evidence="9">Catalyzes the conversion of allantoin (5-ureidohydantoin) to allantoic acid by hydrolytic cleavage of the five-member hydantoin ring.</text>
</comment>
<dbReference type="Pfam" id="PF01979">
    <property type="entry name" value="Amidohydro_1"/>
    <property type="match status" value="1"/>
</dbReference>
<dbReference type="InterPro" id="IPR002195">
    <property type="entry name" value="Dihydroorotase_CS"/>
</dbReference>
<dbReference type="SUPFAM" id="SSF51556">
    <property type="entry name" value="Metallo-dependent hydrolases"/>
    <property type="match status" value="1"/>
</dbReference>
<evidence type="ECO:0000313" key="11">
    <source>
        <dbReference type="EMBL" id="AIZ46258.1"/>
    </source>
</evidence>